<comment type="caution">
    <text evidence="1">The sequence shown here is derived from an EMBL/GenBank/DDBJ whole genome shotgun (WGS) entry which is preliminary data.</text>
</comment>
<accession>A0A1S1MBE8</accession>
<dbReference type="RefSeq" id="WP_070922463.1">
    <property type="nucleotide sequence ID" value="NZ_CP050145.1"/>
</dbReference>
<keyword evidence="2" id="KW-1185">Reference proteome</keyword>
<protein>
    <submittedName>
        <fullName evidence="1">Uncharacterized protein</fullName>
    </submittedName>
</protein>
<sequence length="140" mass="14875">MANDIVGFVGVYNGDGGVRGELAWVLGKLRGTASCALCDITHRGVRTNPQWKDLACTLGVPIDLVHRNERSAEIERLTGDVTPAVVAQTTDGDYVVMGPEDFTGASGDAVAFVRTLRHACEVKGLVWPGHDVAELGESAR</sequence>
<evidence type="ECO:0000313" key="1">
    <source>
        <dbReference type="EMBL" id="OHU80188.1"/>
    </source>
</evidence>
<organism evidence="1 2">
    <name type="scientific">Mycobacteroides chelonae</name>
    <name type="common">Mycobacterium chelonae</name>
    <dbReference type="NCBI Taxonomy" id="1774"/>
    <lineage>
        <taxon>Bacteria</taxon>
        <taxon>Bacillati</taxon>
        <taxon>Actinomycetota</taxon>
        <taxon>Actinomycetes</taxon>
        <taxon>Mycobacteriales</taxon>
        <taxon>Mycobacteriaceae</taxon>
        <taxon>Mycobacteroides</taxon>
    </lineage>
</organism>
<proteinExistence type="predicted"/>
<dbReference type="EMBL" id="MLIS01000001">
    <property type="protein sequence ID" value="OHU80188.1"/>
    <property type="molecule type" value="Genomic_DNA"/>
</dbReference>
<reference evidence="1 2" key="1">
    <citation type="submission" date="2016-10" db="EMBL/GenBank/DDBJ databases">
        <title>Evaluation of Human, Veterinary and Environmental Mycobacterium chelonae Isolates by Core Genome Phylogenomic Analysis, Targeted Gene Comparison, and Anti-microbial Susceptibility Patterns: A Tale of Mistaken Identities.</title>
        <authorList>
            <person name="Fogelson S.B."/>
            <person name="Camus A.C."/>
            <person name="Lorenz W."/>
            <person name="Vasireddy R."/>
            <person name="Vasireddy S."/>
            <person name="Smith T."/>
            <person name="Brown-Elliott B.A."/>
            <person name="Wallace R.J.Jr."/>
            <person name="Hasan N.A."/>
            <person name="Reischl U."/>
            <person name="Sanchez S."/>
        </authorList>
    </citation>
    <scope>NUCLEOTIDE SEQUENCE [LARGE SCALE GENOMIC DNA]</scope>
    <source>
        <strain evidence="1 2">15518</strain>
    </source>
</reference>
<dbReference type="AlphaFoldDB" id="A0A1S1MBE8"/>
<dbReference type="Proteomes" id="UP000179441">
    <property type="component" value="Unassembled WGS sequence"/>
</dbReference>
<gene>
    <name evidence="1" type="ORF">BKG84_19160</name>
</gene>
<evidence type="ECO:0000313" key="2">
    <source>
        <dbReference type="Proteomes" id="UP000179441"/>
    </source>
</evidence>
<name>A0A1S1MBE8_MYCCH</name>